<accession>A0ABU2YFL9</accession>
<evidence type="ECO:0000256" key="2">
    <source>
        <dbReference type="ARBA" id="ARBA00008163"/>
    </source>
</evidence>
<keyword evidence="7" id="KW-0998">Cell outer membrane</keyword>
<comment type="similarity">
    <text evidence="2">Belongs to the OmpP1/FadL family.</text>
</comment>
<keyword evidence="10" id="KW-1185">Reference proteome</keyword>
<comment type="caution">
    <text evidence="9">The sequence shown here is derived from an EMBL/GenBank/DDBJ whole genome shotgun (WGS) entry which is preliminary data.</text>
</comment>
<evidence type="ECO:0000256" key="6">
    <source>
        <dbReference type="ARBA" id="ARBA00023136"/>
    </source>
</evidence>
<evidence type="ECO:0000313" key="10">
    <source>
        <dbReference type="Proteomes" id="UP001254488"/>
    </source>
</evidence>
<evidence type="ECO:0000256" key="5">
    <source>
        <dbReference type="ARBA" id="ARBA00022729"/>
    </source>
</evidence>
<reference evidence="9 10" key="1">
    <citation type="submission" date="2023-09" db="EMBL/GenBank/DDBJ databases">
        <authorList>
            <person name="Rey-Velasco X."/>
        </authorList>
    </citation>
    <scope>NUCLEOTIDE SEQUENCE [LARGE SCALE GENOMIC DNA]</scope>
    <source>
        <strain evidence="9 10">W242</strain>
    </source>
</reference>
<evidence type="ECO:0000256" key="3">
    <source>
        <dbReference type="ARBA" id="ARBA00022452"/>
    </source>
</evidence>
<feature type="signal peptide" evidence="8">
    <location>
        <begin position="1"/>
        <end position="20"/>
    </location>
</feature>
<evidence type="ECO:0000256" key="8">
    <source>
        <dbReference type="SAM" id="SignalP"/>
    </source>
</evidence>
<keyword evidence="3" id="KW-1134">Transmembrane beta strand</keyword>
<dbReference type="Gene3D" id="2.40.160.60">
    <property type="entry name" value="Outer membrane protein transport protein (OMPP1/FadL/TodX)"/>
    <property type="match status" value="2"/>
</dbReference>
<dbReference type="PANTHER" id="PTHR35093">
    <property type="entry name" value="OUTER MEMBRANE PROTEIN NMB0088-RELATED"/>
    <property type="match status" value="1"/>
</dbReference>
<dbReference type="Proteomes" id="UP001254488">
    <property type="component" value="Unassembled WGS sequence"/>
</dbReference>
<gene>
    <name evidence="9" type="ORF">RM538_13295</name>
</gene>
<proteinExistence type="inferred from homology"/>
<protein>
    <submittedName>
        <fullName evidence="9">Outer membrane protein transport protein</fullName>
    </submittedName>
</protein>
<comment type="subcellular location">
    <subcellularLocation>
        <location evidence="1">Cell outer membrane</location>
        <topology evidence="1">Multi-pass membrane protein</topology>
    </subcellularLocation>
</comment>
<dbReference type="InterPro" id="IPR005017">
    <property type="entry name" value="OMPP1/FadL/TodX"/>
</dbReference>
<name>A0ABU2YFL9_9FLAO</name>
<feature type="chain" id="PRO_5046157670" evidence="8">
    <location>
        <begin position="21"/>
        <end position="506"/>
    </location>
</feature>
<keyword evidence="5 8" id="KW-0732">Signal</keyword>
<dbReference type="EMBL" id="JAVRHZ010000011">
    <property type="protein sequence ID" value="MDT0556984.1"/>
    <property type="molecule type" value="Genomic_DNA"/>
</dbReference>
<organism evidence="9 10">
    <name type="scientific">Patiriisocius hiemis</name>
    <dbReference type="NCBI Taxonomy" id="3075604"/>
    <lineage>
        <taxon>Bacteria</taxon>
        <taxon>Pseudomonadati</taxon>
        <taxon>Bacteroidota</taxon>
        <taxon>Flavobacteriia</taxon>
        <taxon>Flavobacteriales</taxon>
        <taxon>Flavobacteriaceae</taxon>
        <taxon>Patiriisocius</taxon>
    </lineage>
</organism>
<evidence type="ECO:0000256" key="1">
    <source>
        <dbReference type="ARBA" id="ARBA00004571"/>
    </source>
</evidence>
<dbReference type="SUPFAM" id="SSF56935">
    <property type="entry name" value="Porins"/>
    <property type="match status" value="1"/>
</dbReference>
<dbReference type="Pfam" id="PF03349">
    <property type="entry name" value="Toluene_X"/>
    <property type="match status" value="1"/>
</dbReference>
<dbReference type="RefSeq" id="WP_311333930.1">
    <property type="nucleotide sequence ID" value="NZ_JAVRHZ010000011.1"/>
</dbReference>
<dbReference type="PANTHER" id="PTHR35093:SF8">
    <property type="entry name" value="OUTER MEMBRANE PROTEIN NMB0088-RELATED"/>
    <property type="match status" value="1"/>
</dbReference>
<evidence type="ECO:0000256" key="4">
    <source>
        <dbReference type="ARBA" id="ARBA00022692"/>
    </source>
</evidence>
<sequence length="506" mass="56137">MKKKLIFFIVASIAMTYSQAQNIFDGLRYSQEQINGSARFQAMSGAFGALGGDLSAININPASSAIFLNNSAAISLGVLDKENEATYFNTSTSSFDTDISVNQGGLVFVFPNANEESPWRKISLGLNYNNTRNFDDELFVQGTSSNSISDFFLAQAQGIPLDLLELRPGETIDDLYSFLGESEGISAQNAFLGFQGFIFDPVDDNPNNTSYSSNVTGGNFNQDYALLSNGYNGKFSFNVATQYEDNLYFGINLNSHYFEYNESTFFEERNSNAGSTINQIGFQNNLATTGAGFSAQIGAIYKVTNELRIGATYDTPTWYEISEETSQYLETERTENGQQITQIVDPRVINIFENYNLTTPGKISASAAYVFGKKGLLSFDYSYKDYSNIKFRPSNDILFSTLNTSIENNLKAVSSYRLGGEYKIQNFSLRGGYHFEESPYQDEITVGDITGFSLGLGYNFGNYTFDLAYSRSEQSRNQQFYDVGFTNSSSINTINSAFVFTLGFSI</sequence>
<evidence type="ECO:0000256" key="7">
    <source>
        <dbReference type="ARBA" id="ARBA00023237"/>
    </source>
</evidence>
<evidence type="ECO:0000313" key="9">
    <source>
        <dbReference type="EMBL" id="MDT0556984.1"/>
    </source>
</evidence>
<keyword evidence="6" id="KW-0472">Membrane</keyword>
<keyword evidence="4" id="KW-0812">Transmembrane</keyword>